<dbReference type="AlphaFoldDB" id="A0A1M6J8K2"/>
<evidence type="ECO:0008006" key="3">
    <source>
        <dbReference type="Google" id="ProtNLM"/>
    </source>
</evidence>
<name>A0A1M6J8K2_9FIRM</name>
<keyword evidence="2" id="KW-1185">Reference proteome</keyword>
<evidence type="ECO:0000313" key="2">
    <source>
        <dbReference type="Proteomes" id="UP000184301"/>
    </source>
</evidence>
<protein>
    <recommendedName>
        <fullName evidence="3">DUF4238 domain-containing protein</fullName>
    </recommendedName>
</protein>
<reference evidence="1 2" key="1">
    <citation type="submission" date="2016-11" db="EMBL/GenBank/DDBJ databases">
        <authorList>
            <person name="Jaros S."/>
            <person name="Januszkiewicz K."/>
            <person name="Wedrychowicz H."/>
        </authorList>
    </citation>
    <scope>NUCLEOTIDE SEQUENCE [LARGE SCALE GENOMIC DNA]</scope>
    <source>
        <strain evidence="1 2">DSM 15480</strain>
    </source>
</reference>
<gene>
    <name evidence="1" type="ORF">SAMN02745243_00586</name>
</gene>
<accession>A0A1M6J8K2</accession>
<evidence type="ECO:0000313" key="1">
    <source>
        <dbReference type="EMBL" id="SHJ43011.1"/>
    </source>
</evidence>
<proteinExistence type="predicted"/>
<dbReference type="Proteomes" id="UP000184301">
    <property type="component" value="Unassembled WGS sequence"/>
</dbReference>
<dbReference type="STRING" id="1121950.SAMN02745243_00586"/>
<dbReference type="EMBL" id="FQZY01000008">
    <property type="protein sequence ID" value="SHJ43011.1"/>
    <property type="molecule type" value="Genomic_DNA"/>
</dbReference>
<organism evidence="1 2">
    <name type="scientific">Hespellia stercorisuis DSM 15480</name>
    <dbReference type="NCBI Taxonomy" id="1121950"/>
    <lineage>
        <taxon>Bacteria</taxon>
        <taxon>Bacillati</taxon>
        <taxon>Bacillota</taxon>
        <taxon>Clostridia</taxon>
        <taxon>Lachnospirales</taxon>
        <taxon>Lachnospiraceae</taxon>
        <taxon>Hespellia</taxon>
    </lineage>
</organism>
<sequence>MADTKKEHYVPRCYLENYVGENQRIKYLINLRCKKGNSVLWMLPWKITFMI</sequence>